<organism evidence="1 2">
    <name type="scientific">Tanacetum coccineum</name>
    <dbReference type="NCBI Taxonomy" id="301880"/>
    <lineage>
        <taxon>Eukaryota</taxon>
        <taxon>Viridiplantae</taxon>
        <taxon>Streptophyta</taxon>
        <taxon>Embryophyta</taxon>
        <taxon>Tracheophyta</taxon>
        <taxon>Spermatophyta</taxon>
        <taxon>Magnoliopsida</taxon>
        <taxon>eudicotyledons</taxon>
        <taxon>Gunneridae</taxon>
        <taxon>Pentapetalae</taxon>
        <taxon>asterids</taxon>
        <taxon>campanulids</taxon>
        <taxon>Asterales</taxon>
        <taxon>Asteraceae</taxon>
        <taxon>Asteroideae</taxon>
        <taxon>Anthemideae</taxon>
        <taxon>Anthemidinae</taxon>
        <taxon>Tanacetum</taxon>
    </lineage>
</organism>
<keyword evidence="2" id="KW-1185">Reference proteome</keyword>
<evidence type="ECO:0000313" key="1">
    <source>
        <dbReference type="EMBL" id="GJS53215.1"/>
    </source>
</evidence>
<sequence length="69" mass="7710">MLVVEAGILQTRGVLVRRRGRVQLGGRCSLKGRVRRGIEVMYVYTRAVDWGYYGDGGRQGRRVAPDESG</sequence>
<dbReference type="EMBL" id="BQNB010008710">
    <property type="protein sequence ID" value="GJS53215.1"/>
    <property type="molecule type" value="Genomic_DNA"/>
</dbReference>
<reference evidence="1" key="2">
    <citation type="submission" date="2022-01" db="EMBL/GenBank/DDBJ databases">
        <authorList>
            <person name="Yamashiro T."/>
            <person name="Shiraishi A."/>
            <person name="Satake H."/>
            <person name="Nakayama K."/>
        </authorList>
    </citation>
    <scope>NUCLEOTIDE SEQUENCE</scope>
</reference>
<reference evidence="1" key="1">
    <citation type="journal article" date="2022" name="Int. J. Mol. Sci.">
        <title>Draft Genome of Tanacetum Coccineum: Genomic Comparison of Closely Related Tanacetum-Family Plants.</title>
        <authorList>
            <person name="Yamashiro T."/>
            <person name="Shiraishi A."/>
            <person name="Nakayama K."/>
            <person name="Satake H."/>
        </authorList>
    </citation>
    <scope>NUCLEOTIDE SEQUENCE</scope>
</reference>
<dbReference type="Proteomes" id="UP001151760">
    <property type="component" value="Unassembled WGS sequence"/>
</dbReference>
<name>A0ABQ4WJY4_9ASTR</name>
<proteinExistence type="predicted"/>
<gene>
    <name evidence="1" type="ORF">Tco_0626577</name>
</gene>
<comment type="caution">
    <text evidence="1">The sequence shown here is derived from an EMBL/GenBank/DDBJ whole genome shotgun (WGS) entry which is preliminary data.</text>
</comment>
<evidence type="ECO:0000313" key="2">
    <source>
        <dbReference type="Proteomes" id="UP001151760"/>
    </source>
</evidence>
<accession>A0ABQ4WJY4</accession>
<protein>
    <submittedName>
        <fullName evidence="1">Uncharacterized protein</fullName>
    </submittedName>
</protein>